<dbReference type="AlphaFoldDB" id="A0AAN6UT61"/>
<dbReference type="Proteomes" id="UP001304895">
    <property type="component" value="Unassembled WGS sequence"/>
</dbReference>
<proteinExistence type="predicted"/>
<dbReference type="EMBL" id="MU853401">
    <property type="protein sequence ID" value="KAK4138509.1"/>
    <property type="molecule type" value="Genomic_DNA"/>
</dbReference>
<name>A0AAN6UT61_9PEZI</name>
<evidence type="ECO:0000313" key="2">
    <source>
        <dbReference type="EMBL" id="KAK4138509.1"/>
    </source>
</evidence>
<keyword evidence="3" id="KW-1185">Reference proteome</keyword>
<protein>
    <submittedName>
        <fullName evidence="2">Uncharacterized protein</fullName>
    </submittedName>
</protein>
<evidence type="ECO:0000256" key="1">
    <source>
        <dbReference type="SAM" id="MobiDB-lite"/>
    </source>
</evidence>
<reference evidence="2" key="2">
    <citation type="submission" date="2023-05" db="EMBL/GenBank/DDBJ databases">
        <authorList>
            <consortium name="Lawrence Berkeley National Laboratory"/>
            <person name="Steindorff A."/>
            <person name="Hensen N."/>
            <person name="Bonometti L."/>
            <person name="Westerberg I."/>
            <person name="Brannstrom I.O."/>
            <person name="Guillou S."/>
            <person name="Cros-Aarteil S."/>
            <person name="Calhoun S."/>
            <person name="Haridas S."/>
            <person name="Kuo A."/>
            <person name="Mondo S."/>
            <person name="Pangilinan J."/>
            <person name="Riley R."/>
            <person name="Labutti K."/>
            <person name="Andreopoulos B."/>
            <person name="Lipzen A."/>
            <person name="Chen C."/>
            <person name="Yanf M."/>
            <person name="Daum C."/>
            <person name="Ng V."/>
            <person name="Clum A."/>
            <person name="Ohm R."/>
            <person name="Martin F."/>
            <person name="Silar P."/>
            <person name="Natvig D."/>
            <person name="Lalanne C."/>
            <person name="Gautier V."/>
            <person name="Ament-Velasquez S.L."/>
            <person name="Kruys A."/>
            <person name="Hutchinson M.I."/>
            <person name="Powell A.J."/>
            <person name="Barry K."/>
            <person name="Miller A.N."/>
            <person name="Grigoriev I.V."/>
            <person name="Debuchy R."/>
            <person name="Gladieux P."/>
            <person name="Thoren M.H."/>
            <person name="Johannesson H."/>
        </authorList>
    </citation>
    <scope>NUCLEOTIDE SEQUENCE</scope>
    <source>
        <strain evidence="2">CBS 123565</strain>
    </source>
</reference>
<sequence length="78" mass="8763">MQRLCTFFNFPRGWRAENKGHETDRKSPPQHPASSIRSPPTAQRTNEPASARASHSAARLERTPGRGSLYHSPAPARW</sequence>
<organism evidence="2 3">
    <name type="scientific">Trichocladium antarcticum</name>
    <dbReference type="NCBI Taxonomy" id="1450529"/>
    <lineage>
        <taxon>Eukaryota</taxon>
        <taxon>Fungi</taxon>
        <taxon>Dikarya</taxon>
        <taxon>Ascomycota</taxon>
        <taxon>Pezizomycotina</taxon>
        <taxon>Sordariomycetes</taxon>
        <taxon>Sordariomycetidae</taxon>
        <taxon>Sordariales</taxon>
        <taxon>Chaetomiaceae</taxon>
        <taxon>Trichocladium</taxon>
    </lineage>
</organism>
<feature type="compositionally biased region" description="Basic and acidic residues" evidence="1">
    <location>
        <begin position="14"/>
        <end position="27"/>
    </location>
</feature>
<reference evidence="2" key="1">
    <citation type="journal article" date="2023" name="Mol. Phylogenet. Evol.">
        <title>Genome-scale phylogeny and comparative genomics of the fungal order Sordariales.</title>
        <authorList>
            <person name="Hensen N."/>
            <person name="Bonometti L."/>
            <person name="Westerberg I."/>
            <person name="Brannstrom I.O."/>
            <person name="Guillou S."/>
            <person name="Cros-Aarteil S."/>
            <person name="Calhoun S."/>
            <person name="Haridas S."/>
            <person name="Kuo A."/>
            <person name="Mondo S."/>
            <person name="Pangilinan J."/>
            <person name="Riley R."/>
            <person name="LaButti K."/>
            <person name="Andreopoulos B."/>
            <person name="Lipzen A."/>
            <person name="Chen C."/>
            <person name="Yan M."/>
            <person name="Daum C."/>
            <person name="Ng V."/>
            <person name="Clum A."/>
            <person name="Steindorff A."/>
            <person name="Ohm R.A."/>
            <person name="Martin F."/>
            <person name="Silar P."/>
            <person name="Natvig D.O."/>
            <person name="Lalanne C."/>
            <person name="Gautier V."/>
            <person name="Ament-Velasquez S.L."/>
            <person name="Kruys A."/>
            <person name="Hutchinson M.I."/>
            <person name="Powell A.J."/>
            <person name="Barry K."/>
            <person name="Miller A.N."/>
            <person name="Grigoriev I.V."/>
            <person name="Debuchy R."/>
            <person name="Gladieux P."/>
            <person name="Hiltunen Thoren M."/>
            <person name="Johannesson H."/>
        </authorList>
    </citation>
    <scope>NUCLEOTIDE SEQUENCE</scope>
    <source>
        <strain evidence="2">CBS 123565</strain>
    </source>
</reference>
<feature type="compositionally biased region" description="Polar residues" evidence="1">
    <location>
        <begin position="32"/>
        <end position="48"/>
    </location>
</feature>
<feature type="region of interest" description="Disordered" evidence="1">
    <location>
        <begin position="1"/>
        <end position="78"/>
    </location>
</feature>
<evidence type="ECO:0000313" key="3">
    <source>
        <dbReference type="Proteomes" id="UP001304895"/>
    </source>
</evidence>
<gene>
    <name evidence="2" type="ORF">BT67DRAFT_11959</name>
</gene>
<comment type="caution">
    <text evidence="2">The sequence shown here is derived from an EMBL/GenBank/DDBJ whole genome shotgun (WGS) entry which is preliminary data.</text>
</comment>
<accession>A0AAN6UT61</accession>